<dbReference type="PANTHER" id="PTHR43791">
    <property type="entry name" value="PERMEASE-RELATED"/>
    <property type="match status" value="1"/>
</dbReference>
<feature type="transmembrane region" description="Helical" evidence="6">
    <location>
        <begin position="405"/>
        <end position="425"/>
    </location>
</feature>
<dbReference type="Proteomes" id="UP000053732">
    <property type="component" value="Unassembled WGS sequence"/>
</dbReference>
<feature type="transmembrane region" description="Helical" evidence="6">
    <location>
        <begin position="437"/>
        <end position="461"/>
    </location>
</feature>
<evidence type="ECO:0000256" key="2">
    <source>
        <dbReference type="ARBA" id="ARBA00022448"/>
    </source>
</evidence>
<sequence length="478" mass="52934">MENIESAWNDNMNRSTKCSSHRDAMDNIEGCDNRYSDHSRRIADLRVLPLLVVGFASYQLDRTNIASALTGNFASAISVDQNTINLGNQLMFLGVIVLEIPSNIILHKVGPRQWISAQVCVFGIVACLQIFIRNKLGFLLTRTVLGLAEAGYIPGAMYTLSTWYTKQELTKRIAIFFFGMFGGTAVSPLLGAALLKLDGKNGLFGWQWIFLVEGLFSVAVSIILFCFLPEHKELSASSDGVNISEVGVLRPMKRPLAPPGKTHISFILVWKTLANVHKWPHFIATGCVFATWSPLTTYTPSIFMELGFARIEANALSAIGSLLTLPVIFLFAYMSDKSSKRGLTVMVAIFVYLIALVILRITMHRVDKWGKFGLWTAVNALAVGYHPIHNSWIQINCKSSEERNISVAMFVMAATGGLMAGTQIFRADESAIFYPRGVLIMIGLVILGLILVFLQISIFWLQNRRMEAKAGSKVLNVL</sequence>
<feature type="transmembrane region" description="Helical" evidence="6">
    <location>
        <begin position="315"/>
        <end position="333"/>
    </location>
</feature>
<dbReference type="PANTHER" id="PTHR43791:SF32">
    <property type="entry name" value="MAJOR FACILITATOR SUPERFAMILY (MFS) PROFILE DOMAIN-CONTAINING PROTEIN"/>
    <property type="match status" value="1"/>
</dbReference>
<feature type="transmembrane region" description="Helical" evidence="6">
    <location>
        <begin position="345"/>
        <end position="366"/>
    </location>
</feature>
<feature type="transmembrane region" description="Helical" evidence="6">
    <location>
        <begin position="372"/>
        <end position="393"/>
    </location>
</feature>
<proteinExistence type="predicted"/>
<dbReference type="InterPro" id="IPR020846">
    <property type="entry name" value="MFS_dom"/>
</dbReference>
<evidence type="ECO:0000256" key="5">
    <source>
        <dbReference type="ARBA" id="ARBA00023136"/>
    </source>
</evidence>
<keyword evidence="9" id="KW-1185">Reference proteome</keyword>
<feature type="transmembrane region" description="Helical" evidence="6">
    <location>
        <begin position="279"/>
        <end position="295"/>
    </location>
</feature>
<feature type="domain" description="Major facilitator superfamily (MFS) profile" evidence="7">
    <location>
        <begin position="47"/>
        <end position="478"/>
    </location>
</feature>
<dbReference type="InterPro" id="IPR011701">
    <property type="entry name" value="MFS"/>
</dbReference>
<dbReference type="SUPFAM" id="SSF103473">
    <property type="entry name" value="MFS general substrate transporter"/>
    <property type="match status" value="1"/>
</dbReference>
<keyword evidence="2" id="KW-0813">Transport</keyword>
<evidence type="ECO:0000256" key="3">
    <source>
        <dbReference type="ARBA" id="ARBA00022692"/>
    </source>
</evidence>
<keyword evidence="3 6" id="KW-0812">Transmembrane</keyword>
<dbReference type="EMBL" id="HG793155">
    <property type="protein sequence ID" value="CRL27402.1"/>
    <property type="molecule type" value="Genomic_DNA"/>
</dbReference>
<dbReference type="Gene3D" id="1.20.1250.20">
    <property type="entry name" value="MFS general substrate transporter like domains"/>
    <property type="match status" value="2"/>
</dbReference>
<feature type="transmembrane region" description="Helical" evidence="6">
    <location>
        <begin position="114"/>
        <end position="132"/>
    </location>
</feature>
<name>A0A0G4PLW4_PENC3</name>
<dbReference type="InterPro" id="IPR036259">
    <property type="entry name" value="MFS_trans_sf"/>
</dbReference>
<organism evidence="8 9">
    <name type="scientific">Penicillium camemberti (strain FM 013)</name>
    <dbReference type="NCBI Taxonomy" id="1429867"/>
    <lineage>
        <taxon>Eukaryota</taxon>
        <taxon>Fungi</taxon>
        <taxon>Dikarya</taxon>
        <taxon>Ascomycota</taxon>
        <taxon>Pezizomycotina</taxon>
        <taxon>Eurotiomycetes</taxon>
        <taxon>Eurotiomycetidae</taxon>
        <taxon>Eurotiales</taxon>
        <taxon>Aspergillaceae</taxon>
        <taxon>Penicillium</taxon>
    </lineage>
</organism>
<gene>
    <name evidence="8" type="ORF">PCAMFM013_S022g000082</name>
</gene>
<accession>A0A0G4PLW4</accession>
<dbReference type="PROSITE" id="PS50850">
    <property type="entry name" value="MFS"/>
    <property type="match status" value="1"/>
</dbReference>
<keyword evidence="4 6" id="KW-1133">Transmembrane helix</keyword>
<feature type="transmembrane region" description="Helical" evidence="6">
    <location>
        <begin position="138"/>
        <end position="161"/>
    </location>
</feature>
<evidence type="ECO:0000256" key="6">
    <source>
        <dbReference type="SAM" id="Phobius"/>
    </source>
</evidence>
<dbReference type="AlphaFoldDB" id="A0A0G4PLW4"/>
<keyword evidence="5 6" id="KW-0472">Membrane</keyword>
<dbReference type="Pfam" id="PF07690">
    <property type="entry name" value="MFS_1"/>
    <property type="match status" value="1"/>
</dbReference>
<feature type="transmembrane region" description="Helical" evidence="6">
    <location>
        <begin position="173"/>
        <end position="194"/>
    </location>
</feature>
<evidence type="ECO:0000259" key="7">
    <source>
        <dbReference type="PROSITE" id="PS50850"/>
    </source>
</evidence>
<evidence type="ECO:0000256" key="4">
    <source>
        <dbReference type="ARBA" id="ARBA00022989"/>
    </source>
</evidence>
<dbReference type="GO" id="GO:0016020">
    <property type="term" value="C:membrane"/>
    <property type="evidence" value="ECO:0007669"/>
    <property type="project" value="UniProtKB-SubCell"/>
</dbReference>
<evidence type="ECO:0000256" key="1">
    <source>
        <dbReference type="ARBA" id="ARBA00004141"/>
    </source>
</evidence>
<dbReference type="GO" id="GO:0022857">
    <property type="term" value="F:transmembrane transporter activity"/>
    <property type="evidence" value="ECO:0007669"/>
    <property type="project" value="InterPro"/>
</dbReference>
<comment type="subcellular location">
    <subcellularLocation>
        <location evidence="1">Membrane</location>
        <topology evidence="1">Multi-pass membrane protein</topology>
    </subcellularLocation>
</comment>
<reference evidence="8 9" key="1">
    <citation type="journal article" date="2014" name="Nat. Commun.">
        <title>Multiple recent horizontal transfers of a large genomic region in cheese making fungi.</title>
        <authorList>
            <person name="Cheeseman K."/>
            <person name="Ropars J."/>
            <person name="Renault P."/>
            <person name="Dupont J."/>
            <person name="Gouzy J."/>
            <person name="Branca A."/>
            <person name="Abraham A.L."/>
            <person name="Ceppi M."/>
            <person name="Conseiller E."/>
            <person name="Debuchy R."/>
            <person name="Malagnac F."/>
            <person name="Goarin A."/>
            <person name="Silar P."/>
            <person name="Lacoste S."/>
            <person name="Sallet E."/>
            <person name="Bensimon A."/>
            <person name="Giraud T."/>
            <person name="Brygoo Y."/>
        </authorList>
    </citation>
    <scope>NUCLEOTIDE SEQUENCE [LARGE SCALE GENOMIC DNA]</scope>
    <source>
        <strain evidence="9">FM 013</strain>
    </source>
</reference>
<protein>
    <submittedName>
        <fullName evidence="8">Sucrose/H+ symporter, plant</fullName>
    </submittedName>
</protein>
<evidence type="ECO:0000313" key="9">
    <source>
        <dbReference type="Proteomes" id="UP000053732"/>
    </source>
</evidence>
<evidence type="ECO:0000313" key="8">
    <source>
        <dbReference type="EMBL" id="CRL27402.1"/>
    </source>
</evidence>
<feature type="transmembrane region" description="Helical" evidence="6">
    <location>
        <begin position="206"/>
        <end position="228"/>
    </location>
</feature>